<evidence type="ECO:0000259" key="5">
    <source>
        <dbReference type="Pfam" id="PF03865"/>
    </source>
</evidence>
<dbReference type="InterPro" id="IPR013686">
    <property type="entry name" value="Polypept-transport_assoc_ShlB"/>
</dbReference>
<dbReference type="Gene3D" id="3.10.20.310">
    <property type="entry name" value="membrane protein fhac"/>
    <property type="match status" value="1"/>
</dbReference>
<evidence type="ECO:0000256" key="4">
    <source>
        <dbReference type="SAM" id="MobiDB-lite"/>
    </source>
</evidence>
<dbReference type="Pfam" id="PF03865">
    <property type="entry name" value="ShlB"/>
    <property type="match status" value="1"/>
</dbReference>
<keyword evidence="1" id="KW-0472">Membrane</keyword>
<feature type="domain" description="Polypeptide-transport-associated ShlB-type" evidence="6">
    <location>
        <begin position="43"/>
        <end position="116"/>
    </location>
</feature>
<name>A0ABY9LX64_9BURK</name>
<evidence type="ECO:0000259" key="6">
    <source>
        <dbReference type="Pfam" id="PF08479"/>
    </source>
</evidence>
<keyword evidence="8" id="KW-1185">Reference proteome</keyword>
<dbReference type="PANTHER" id="PTHR34597:SF1">
    <property type="entry name" value="HEME_HEMOPEXIN TRANSPORTER PROTEIN HUXB"/>
    <property type="match status" value="1"/>
</dbReference>
<accession>A0ABY9LX64</accession>
<sequence length="527" mass="57851">MREIESTLPALGPASSEPKLIVPSAEPSAGTSSDDDDSPRVRVAAFVISGVHVFDDATLQSLLRDLEQTDQDLDGLRAATARITDYYRRHGYLLARAYLPPQGVEDGKVKIIVLEGVYDGVAIDNNSRVQDSVLRRMLAPLKAGQAVHLEELDDRLARINDLPGLNIQGTLRPGSLPGSTELLLQAEPGPLISGSVDADNFGGYYTGEYRLSGSLNLNNPLRLGDQLNLRVLGSDKKQRYYHAAYQIPFGPSATKLGVSVSEMRYELGRDFSILEANGQARISTLFIQHPWLRGRSLSLQTQLQYEDKSMRDNMDVFGISNRKRIGLWTLSVNGTAEDAWLGGGRSAAYLSYSTGNLRFGDSNSRTGDRFYKRAAGAFSKANLTLLRLQNLPGPFLFHGLITGQLPSKNLDSSEQFSLGGPYGVRAFPNGAGSGDKGWQATAELRYMPAPGWQMAMFVDKGGVRINKRSWTRETSGVQLGAYGVSLTQAGPQHQITLTAAWPMQVRNYQPDGPKREPRMWLQATRIF</sequence>
<dbReference type="Gene3D" id="2.40.160.50">
    <property type="entry name" value="membrane protein fhac: a member of the omp85/tpsb transporter family"/>
    <property type="match status" value="1"/>
</dbReference>
<organism evidence="7 8">
    <name type="scientific">Achromobacter seleniivolatilans</name>
    <dbReference type="NCBI Taxonomy" id="3047478"/>
    <lineage>
        <taxon>Bacteria</taxon>
        <taxon>Pseudomonadati</taxon>
        <taxon>Pseudomonadota</taxon>
        <taxon>Betaproteobacteria</taxon>
        <taxon>Burkholderiales</taxon>
        <taxon>Alcaligenaceae</taxon>
        <taxon>Achromobacter</taxon>
    </lineage>
</organism>
<gene>
    <name evidence="7" type="ORF">RAS12_20940</name>
</gene>
<keyword evidence="3" id="KW-0998">Cell outer membrane</keyword>
<dbReference type="PANTHER" id="PTHR34597">
    <property type="entry name" value="SLR1661 PROTEIN"/>
    <property type="match status" value="1"/>
</dbReference>
<feature type="region of interest" description="Disordered" evidence="4">
    <location>
        <begin position="1"/>
        <end position="38"/>
    </location>
</feature>
<evidence type="ECO:0000256" key="3">
    <source>
        <dbReference type="ARBA" id="ARBA00023237"/>
    </source>
</evidence>
<dbReference type="Proteomes" id="UP001234798">
    <property type="component" value="Chromosome"/>
</dbReference>
<dbReference type="Pfam" id="PF08479">
    <property type="entry name" value="POTRA_2"/>
    <property type="match status" value="1"/>
</dbReference>
<dbReference type="InterPro" id="IPR051544">
    <property type="entry name" value="TPS_OM_transporter"/>
</dbReference>
<protein>
    <submittedName>
        <fullName evidence="7">ShlB/FhaC/HecB family hemolysin secretion/activation protein</fullName>
    </submittedName>
</protein>
<keyword evidence="1" id="KW-1134">Transmembrane beta strand</keyword>
<evidence type="ECO:0000313" key="8">
    <source>
        <dbReference type="Proteomes" id="UP001234798"/>
    </source>
</evidence>
<feature type="domain" description="Haemolysin activator HlyB C-terminal" evidence="5">
    <location>
        <begin position="178"/>
        <end position="481"/>
    </location>
</feature>
<evidence type="ECO:0000256" key="2">
    <source>
        <dbReference type="ARBA" id="ARBA00022692"/>
    </source>
</evidence>
<dbReference type="InterPro" id="IPR005565">
    <property type="entry name" value="Hemolysn_activator_HlyB_C"/>
</dbReference>
<proteinExistence type="predicted"/>
<reference evidence="7 8" key="1">
    <citation type="submission" date="2023-08" db="EMBL/GenBank/DDBJ databases">
        <title>Achromobacter seleniivolatilans sp. nov., isolated from seleniferous soil.</title>
        <authorList>
            <person name="Zhang S."/>
            <person name="Li K."/>
            <person name="Peng J."/>
            <person name="Zhao Q."/>
            <person name="Wang H."/>
            <person name="Guo Y."/>
        </authorList>
    </citation>
    <scope>NUCLEOTIDE SEQUENCE [LARGE SCALE GENOMIC DNA]</scope>
    <source>
        <strain evidence="7 8">R39</strain>
    </source>
</reference>
<dbReference type="EMBL" id="CP132976">
    <property type="protein sequence ID" value="WMD19075.1"/>
    <property type="molecule type" value="Genomic_DNA"/>
</dbReference>
<keyword evidence="2" id="KW-0812">Transmembrane</keyword>
<evidence type="ECO:0000256" key="1">
    <source>
        <dbReference type="ARBA" id="ARBA00022452"/>
    </source>
</evidence>
<evidence type="ECO:0000313" key="7">
    <source>
        <dbReference type="EMBL" id="WMD19075.1"/>
    </source>
</evidence>
<dbReference type="RefSeq" id="WP_306939811.1">
    <property type="nucleotide sequence ID" value="NZ_CP132976.1"/>
</dbReference>